<dbReference type="RefSeq" id="WP_160843464.1">
    <property type="nucleotide sequence ID" value="NZ_WVHT01000002.1"/>
</dbReference>
<dbReference type="InterPro" id="IPR036359">
    <property type="entry name" value="Thiol_cytolysin_sf"/>
</dbReference>
<dbReference type="SUPFAM" id="SSF56978">
    <property type="entry name" value="Perfringolysin"/>
    <property type="match status" value="1"/>
</dbReference>
<dbReference type="GO" id="GO:0015485">
    <property type="term" value="F:cholesterol binding"/>
    <property type="evidence" value="ECO:0007669"/>
    <property type="project" value="InterPro"/>
</dbReference>
<proteinExistence type="predicted"/>
<comment type="caution">
    <text evidence="2">The sequence shown here is derived from an EMBL/GenBank/DDBJ whole genome shotgun (WGS) entry which is preliminary data.</text>
</comment>
<dbReference type="Proteomes" id="UP000466586">
    <property type="component" value="Unassembled WGS sequence"/>
</dbReference>
<sequence>METIIESAAKAGSKASKSSKTKKIKIQKGYPDYSLSVGKNLIKLKFARAKKKVSKKNDPKAAEQDGLRISVKQAKPVPGSKGAPETITRQVTCKINTDNFNCSFNTDLADLLKPGLIYDLKDIAGSKYKKIDLPRNPVVLYADRLPVNNASVVIDDPDESTIAVAMEKLRARRQDAPVGKDALIKINEIFSKTDFYLHVNAGGHYFTAEMEAFYSSSQKSTSRKYLVDVTNELYALNIEMPQKQPETFFKDANVEIDKDWVMVSRVTFGQRILILIESDTVLTKDDFGFEASFEIGFAGAHAGLEIKNSSLHKTKSVNIKVWGAKEIGFDGLSLKNIKHEISGFLGKATNYKNSWGYPLRYHLSFLNGDIAKISSGLVMDSSIVDVQGNTFKVSLKSLTCNKNSDSGSTEEYYGSARIRAFDGKHVEISDRYHYNKPLKVPVLSKIFSVVPVIPIGSDADEVYIELDEGDKELFAKPGAVILDDKYTRIFTMPYDDNRAFFTLEGSLNEDDNWPNADDRFKGIFRKIRLSDVINAGGTIDVDLEFAKQGGKATLTFQIESIQA</sequence>
<gene>
    <name evidence="2" type="ORF">GS399_04820</name>
</gene>
<dbReference type="EMBL" id="WVHT01000002">
    <property type="protein sequence ID" value="MXV50285.1"/>
    <property type="molecule type" value="Genomic_DNA"/>
</dbReference>
<accession>A0A7K1Y6U3</accession>
<evidence type="ECO:0000256" key="1">
    <source>
        <dbReference type="SAM" id="MobiDB-lite"/>
    </source>
</evidence>
<dbReference type="InterPro" id="IPR036363">
    <property type="entry name" value="Thiol_cytolysin_ab_sf"/>
</dbReference>
<feature type="region of interest" description="Disordered" evidence="1">
    <location>
        <begin position="1"/>
        <end position="21"/>
    </location>
</feature>
<reference evidence="2 3" key="1">
    <citation type="submission" date="2019-11" db="EMBL/GenBank/DDBJ databases">
        <title>Pedobacter sp. HMF7647 Genome sequencing and assembly.</title>
        <authorList>
            <person name="Kang H."/>
            <person name="Kim H."/>
            <person name="Joh K."/>
        </authorList>
    </citation>
    <scope>NUCLEOTIDE SEQUENCE [LARGE SCALE GENOMIC DNA]</scope>
    <source>
        <strain evidence="2 3">HMF7647</strain>
    </source>
</reference>
<dbReference type="Gene3D" id="3.30.1040.20">
    <property type="match status" value="1"/>
</dbReference>
<keyword evidence="3" id="KW-1185">Reference proteome</keyword>
<organism evidence="2 3">
    <name type="scientific">Hufsiella arboris</name>
    <dbReference type="NCBI Taxonomy" id="2695275"/>
    <lineage>
        <taxon>Bacteria</taxon>
        <taxon>Pseudomonadati</taxon>
        <taxon>Bacteroidota</taxon>
        <taxon>Sphingobacteriia</taxon>
        <taxon>Sphingobacteriales</taxon>
        <taxon>Sphingobacteriaceae</taxon>
        <taxon>Hufsiella</taxon>
    </lineage>
</organism>
<evidence type="ECO:0000313" key="3">
    <source>
        <dbReference type="Proteomes" id="UP000466586"/>
    </source>
</evidence>
<name>A0A7K1Y6U3_9SPHI</name>
<protein>
    <submittedName>
        <fullName evidence="2">Uncharacterized protein</fullName>
    </submittedName>
</protein>
<dbReference type="AlphaFoldDB" id="A0A7K1Y6U3"/>
<feature type="compositionally biased region" description="Low complexity" evidence="1">
    <location>
        <begin position="1"/>
        <end position="16"/>
    </location>
</feature>
<dbReference type="Gene3D" id="3.90.840.10">
    <property type="entry name" value="Thiol-activated cytolysin superfamily/Thiol-activated cytolysin, alpha-beta domain"/>
    <property type="match status" value="1"/>
</dbReference>
<evidence type="ECO:0000313" key="2">
    <source>
        <dbReference type="EMBL" id="MXV50285.1"/>
    </source>
</evidence>
<dbReference type="Gene3D" id="3.40.30.40">
    <property type="entry name" value="Perfringolysin"/>
    <property type="match status" value="1"/>
</dbReference>